<dbReference type="EMBL" id="KP795540">
    <property type="protein sequence ID" value="AKN37601.1"/>
    <property type="molecule type" value="Genomic_DNA"/>
</dbReference>
<accession>A0A0H3ZVT7</accession>
<feature type="compositionally biased region" description="Polar residues" evidence="1">
    <location>
        <begin position="12"/>
        <end position="30"/>
    </location>
</feature>
<dbReference type="AlphaFoldDB" id="A0A0H3ZVT7"/>
<protein>
    <submittedName>
        <fullName evidence="2">Uncharacterized protein</fullName>
    </submittedName>
</protein>
<proteinExistence type="predicted"/>
<reference evidence="2" key="1">
    <citation type="journal article" date="2015" name="MBio">
        <title>Eco-Evolutionary Dynamics of Episomes among Ecologically Cohesive Bacterial Populations.</title>
        <authorList>
            <person name="Xue H."/>
            <person name="Cordero O.X."/>
            <person name="Camas F.M."/>
            <person name="Trimble W."/>
            <person name="Meyer F."/>
            <person name="Guglielmini J."/>
            <person name="Rocha E.P."/>
            <person name="Polz M.F."/>
        </authorList>
    </citation>
    <scope>NUCLEOTIDE SEQUENCE</scope>
    <source>
        <strain evidence="2">FF_291</strain>
    </source>
</reference>
<organism evidence="2">
    <name type="scientific">Vibrio sp. FF_291</name>
    <dbReference type="NCBI Taxonomy" id="1652832"/>
    <lineage>
        <taxon>Bacteria</taxon>
        <taxon>Pseudomonadati</taxon>
        <taxon>Pseudomonadota</taxon>
        <taxon>Gammaproteobacteria</taxon>
        <taxon>Vibrionales</taxon>
        <taxon>Vibrionaceae</taxon>
        <taxon>Vibrio</taxon>
    </lineage>
</organism>
<sequence>MNITHHSFFAQASMSSFVPKTKKVGTNPSNEHYKDQRKRTDSPF</sequence>
<evidence type="ECO:0000256" key="1">
    <source>
        <dbReference type="SAM" id="MobiDB-lite"/>
    </source>
</evidence>
<feature type="region of interest" description="Disordered" evidence="1">
    <location>
        <begin position="12"/>
        <end position="44"/>
    </location>
</feature>
<name>A0A0H3ZVT7_9VIBR</name>
<evidence type="ECO:0000313" key="2">
    <source>
        <dbReference type="EMBL" id="AKN37601.1"/>
    </source>
</evidence>
<feature type="compositionally biased region" description="Basic and acidic residues" evidence="1">
    <location>
        <begin position="31"/>
        <end position="44"/>
    </location>
</feature>